<reference evidence="2 3" key="1">
    <citation type="submission" date="2018-06" db="EMBL/GenBank/DDBJ databases">
        <authorList>
            <consortium name="Pathogen Informatics"/>
            <person name="Doyle S."/>
        </authorList>
    </citation>
    <scope>NUCLEOTIDE SEQUENCE [LARGE SCALE GENOMIC DNA]</scope>
    <source>
        <strain evidence="2 3">NCTC11685</strain>
    </source>
</reference>
<feature type="compositionally biased region" description="Low complexity" evidence="1">
    <location>
        <begin position="80"/>
        <end position="99"/>
    </location>
</feature>
<dbReference type="Proteomes" id="UP000254863">
    <property type="component" value="Unassembled WGS sequence"/>
</dbReference>
<dbReference type="SUPFAM" id="SSF143243">
    <property type="entry name" value="Nqo5-like"/>
    <property type="match status" value="1"/>
</dbReference>
<protein>
    <submittedName>
        <fullName evidence="2">Formate hydrogenlyase subunit 5</fullName>
    </submittedName>
</protein>
<evidence type="ECO:0000256" key="1">
    <source>
        <dbReference type="SAM" id="MobiDB-lite"/>
    </source>
</evidence>
<evidence type="ECO:0000313" key="3">
    <source>
        <dbReference type="Proteomes" id="UP000254863"/>
    </source>
</evidence>
<name>A0A7H4PMK8_9ENTR</name>
<comment type="caution">
    <text evidence="2">The sequence shown here is derived from an EMBL/GenBank/DDBJ whole genome shotgun (WGS) entry which is preliminary data.</text>
</comment>
<dbReference type="AlphaFoldDB" id="A0A7H4PMK8"/>
<feature type="region of interest" description="Disordered" evidence="1">
    <location>
        <begin position="63"/>
        <end position="99"/>
    </location>
</feature>
<organism evidence="2 3">
    <name type="scientific">Klebsiella michiganensis</name>
    <dbReference type="NCBI Taxonomy" id="1134687"/>
    <lineage>
        <taxon>Bacteria</taxon>
        <taxon>Pseudomonadati</taxon>
        <taxon>Pseudomonadota</taxon>
        <taxon>Gammaproteobacteria</taxon>
        <taxon>Enterobacterales</taxon>
        <taxon>Enterobacteriaceae</taxon>
        <taxon>Klebsiella/Raoultella group</taxon>
        <taxon>Klebsiella</taxon>
    </lineage>
</organism>
<sequence>MVEFLYYKQGGWLSVLFGNDERKLNGHYAVYYVLSMEQGTKCWITVRVEVDANKTRVSVGDAAGAGGGMGRARSARHVRPGAGRPAGRTPAGAAGRLAG</sequence>
<dbReference type="GO" id="GO:0016829">
    <property type="term" value="F:lyase activity"/>
    <property type="evidence" value="ECO:0007669"/>
    <property type="project" value="UniProtKB-KW"/>
</dbReference>
<accession>A0A7H4PMK8</accession>
<keyword evidence="2" id="KW-0456">Lyase</keyword>
<dbReference type="InterPro" id="IPR037232">
    <property type="entry name" value="NADH_quin_OxRdtase_su_C/D-like"/>
</dbReference>
<proteinExistence type="predicted"/>
<dbReference type="EMBL" id="UGMS01000004">
    <property type="protein sequence ID" value="STW79631.1"/>
    <property type="molecule type" value="Genomic_DNA"/>
</dbReference>
<gene>
    <name evidence="2" type="primary">hycE_1</name>
    <name evidence="2" type="ORF">NCTC11685_06962</name>
</gene>
<evidence type="ECO:0000313" key="2">
    <source>
        <dbReference type="EMBL" id="STW79631.1"/>
    </source>
</evidence>